<evidence type="ECO:0000313" key="1">
    <source>
        <dbReference type="EMBL" id="MCC5601870.1"/>
    </source>
</evidence>
<keyword evidence="2" id="KW-1185">Reference proteome</keyword>
<dbReference type="RefSeq" id="WP_185592847.1">
    <property type="nucleotide sequence ID" value="NZ_JAIVFQ010000039.1"/>
</dbReference>
<comment type="caution">
    <text evidence="1">The sequence shown here is derived from an EMBL/GenBank/DDBJ whole genome shotgun (WGS) entry which is preliminary data.</text>
</comment>
<accession>A0ABS8ICF1</accession>
<protein>
    <recommendedName>
        <fullName evidence="3">Transcriptional regulator</fullName>
    </recommendedName>
</protein>
<dbReference type="Proteomes" id="UP001199525">
    <property type="component" value="Unassembled WGS sequence"/>
</dbReference>
<sequence>MHPIEFKKKWKLTYPELSRLLGYADFTVRSWSLEGKAKRNPHFVVYQLCALLDEKWTNQGKVPGKRYLISEMLTG</sequence>
<reference evidence="1 2" key="1">
    <citation type="journal article" date="2021" name="Microorganisms">
        <title>Genome Evolution of Filamentous Cyanobacterium Nostoc Species: From Facultative Symbiosis to Free Living.</title>
        <authorList>
            <person name="Huo D."/>
            <person name="Li H."/>
            <person name="Cai F."/>
            <person name="Guo X."/>
            <person name="Qiao Z."/>
            <person name="Wang W."/>
            <person name="Yu G."/>
            <person name="Li R."/>
        </authorList>
    </citation>
    <scope>NUCLEOTIDE SEQUENCE [LARGE SCALE GENOMIC DNA]</scope>
    <source>
        <strain evidence="1 2">CHAB 5714</strain>
    </source>
</reference>
<evidence type="ECO:0000313" key="2">
    <source>
        <dbReference type="Proteomes" id="UP001199525"/>
    </source>
</evidence>
<proteinExistence type="predicted"/>
<dbReference type="EMBL" id="JAIVFQ010000039">
    <property type="protein sequence ID" value="MCC5601870.1"/>
    <property type="molecule type" value="Genomic_DNA"/>
</dbReference>
<gene>
    <name evidence="1" type="ORF">LC586_22335</name>
</gene>
<name>A0ABS8ICF1_9NOSO</name>
<evidence type="ECO:0008006" key="3">
    <source>
        <dbReference type="Google" id="ProtNLM"/>
    </source>
</evidence>
<organism evidence="1 2">
    <name type="scientific">Nostoc favosum CHAB5714</name>
    <dbReference type="NCBI Taxonomy" id="2780399"/>
    <lineage>
        <taxon>Bacteria</taxon>
        <taxon>Bacillati</taxon>
        <taxon>Cyanobacteriota</taxon>
        <taxon>Cyanophyceae</taxon>
        <taxon>Nostocales</taxon>
        <taxon>Nostocaceae</taxon>
        <taxon>Nostoc</taxon>
        <taxon>Nostoc favosum</taxon>
    </lineage>
</organism>